<gene>
    <name evidence="1" type="ORF">IHE45_14G021900</name>
</gene>
<reference evidence="2" key="1">
    <citation type="journal article" date="2022" name="Nat. Commun.">
        <title>Chromosome evolution and the genetic basis of agronomically important traits in greater yam.</title>
        <authorList>
            <person name="Bredeson J.V."/>
            <person name="Lyons J.B."/>
            <person name="Oniyinde I.O."/>
            <person name="Okereke N.R."/>
            <person name="Kolade O."/>
            <person name="Nnabue I."/>
            <person name="Nwadili C.O."/>
            <person name="Hribova E."/>
            <person name="Parker M."/>
            <person name="Nwogha J."/>
            <person name="Shu S."/>
            <person name="Carlson J."/>
            <person name="Kariba R."/>
            <person name="Muthemba S."/>
            <person name="Knop K."/>
            <person name="Barton G.J."/>
            <person name="Sherwood A.V."/>
            <person name="Lopez-Montes A."/>
            <person name="Asiedu R."/>
            <person name="Jamnadass R."/>
            <person name="Muchugi A."/>
            <person name="Goodstein D."/>
            <person name="Egesi C.N."/>
            <person name="Featherston J."/>
            <person name="Asfaw A."/>
            <person name="Simpson G.G."/>
            <person name="Dolezel J."/>
            <person name="Hendre P.S."/>
            <person name="Van Deynze A."/>
            <person name="Kumar P.L."/>
            <person name="Obidiegwu J.E."/>
            <person name="Bhattacharjee R."/>
            <person name="Rokhsar D.S."/>
        </authorList>
    </citation>
    <scope>NUCLEOTIDE SEQUENCE [LARGE SCALE GENOMIC DNA]</scope>
    <source>
        <strain evidence="2">cv. TDa95/00328</strain>
    </source>
</reference>
<comment type="caution">
    <text evidence="1">The sequence shown here is derived from an EMBL/GenBank/DDBJ whole genome shotgun (WGS) entry which is preliminary data.</text>
</comment>
<sequence length="105" mass="11669">KKNKCTSLVCSCYATAPKNNKESKEVSSNGYFNEPCLQTKQPLKSNIKKATTAIVAKEEEQQKQRKVTWPDAHGMNLAHVHEFQSSVIEEVELQGVSNSCVCAIQ</sequence>
<dbReference type="Proteomes" id="UP000827976">
    <property type="component" value="Chromosome 14"/>
</dbReference>
<name>A0ACB7UQM2_DIOAL</name>
<proteinExistence type="predicted"/>
<dbReference type="EMBL" id="CM037024">
    <property type="protein sequence ID" value="KAH7662957.1"/>
    <property type="molecule type" value="Genomic_DNA"/>
</dbReference>
<keyword evidence="2" id="KW-1185">Reference proteome</keyword>
<organism evidence="1 2">
    <name type="scientific">Dioscorea alata</name>
    <name type="common">Purple yam</name>
    <dbReference type="NCBI Taxonomy" id="55571"/>
    <lineage>
        <taxon>Eukaryota</taxon>
        <taxon>Viridiplantae</taxon>
        <taxon>Streptophyta</taxon>
        <taxon>Embryophyta</taxon>
        <taxon>Tracheophyta</taxon>
        <taxon>Spermatophyta</taxon>
        <taxon>Magnoliopsida</taxon>
        <taxon>Liliopsida</taxon>
        <taxon>Dioscoreales</taxon>
        <taxon>Dioscoreaceae</taxon>
        <taxon>Dioscorea</taxon>
    </lineage>
</organism>
<evidence type="ECO:0000313" key="1">
    <source>
        <dbReference type="EMBL" id="KAH7662957.1"/>
    </source>
</evidence>
<evidence type="ECO:0000313" key="2">
    <source>
        <dbReference type="Proteomes" id="UP000827976"/>
    </source>
</evidence>
<feature type="non-terminal residue" evidence="1">
    <location>
        <position position="1"/>
    </location>
</feature>
<accession>A0ACB7UQM2</accession>
<protein>
    <submittedName>
        <fullName evidence="1">Immunoglobulin-like fold-containing protein</fullName>
    </submittedName>
</protein>